<protein>
    <submittedName>
        <fullName evidence="1">Uncharacterized protein</fullName>
    </submittedName>
</protein>
<organism evidence="1">
    <name type="scientific">bioreactor metagenome</name>
    <dbReference type="NCBI Taxonomy" id="1076179"/>
    <lineage>
        <taxon>unclassified sequences</taxon>
        <taxon>metagenomes</taxon>
        <taxon>ecological metagenomes</taxon>
    </lineage>
</organism>
<dbReference type="EMBL" id="VSSQ01016597">
    <property type="protein sequence ID" value="MPM58106.1"/>
    <property type="molecule type" value="Genomic_DNA"/>
</dbReference>
<name>A0A645AZ86_9ZZZZ</name>
<gene>
    <name evidence="1" type="ORF">SDC9_104935</name>
</gene>
<dbReference type="AlphaFoldDB" id="A0A645AZ86"/>
<comment type="caution">
    <text evidence="1">The sequence shown here is derived from an EMBL/GenBank/DDBJ whole genome shotgun (WGS) entry which is preliminary data.</text>
</comment>
<sequence>MDVNQVEAGQQDQDHAPEGMLEKALDAVVVLIVRVDHRVLRREFVENPGADQLVAAHDHLVFLDFDHRRLDCGDGGVAPGDGALRVKFEIAAAVEQGADQPGKRLPVELDRPDFGTVAQQQRGEVVDRLGAGDDLAARPRLTVAADGVDDPDRQVFRHGGSFGIVDNAAGEQRIEFPDEFVLEQLIVIEVGDDLEGRGAQRRQRLIDGQLRRDVNPAILFQLGTALRGGEKSIEVAPDLFIARRRNPVIARLLERGFLAQSGGGRLVLVGEIGPGENRRRSQLVRHQLRPRP</sequence>
<proteinExistence type="predicted"/>
<reference evidence="1" key="1">
    <citation type="submission" date="2019-08" db="EMBL/GenBank/DDBJ databases">
        <authorList>
            <person name="Kucharzyk K."/>
            <person name="Murdoch R.W."/>
            <person name="Higgins S."/>
            <person name="Loffler F."/>
        </authorList>
    </citation>
    <scope>NUCLEOTIDE SEQUENCE</scope>
</reference>
<accession>A0A645AZ86</accession>
<evidence type="ECO:0000313" key="1">
    <source>
        <dbReference type="EMBL" id="MPM58106.1"/>
    </source>
</evidence>